<feature type="transmembrane region" description="Helical" evidence="4">
    <location>
        <begin position="117"/>
        <end position="135"/>
    </location>
</feature>
<evidence type="ECO:0000256" key="2">
    <source>
        <dbReference type="ARBA" id="ARBA00006727"/>
    </source>
</evidence>
<feature type="domain" description="Major facilitator superfamily (MFS) profile" evidence="5">
    <location>
        <begin position="49"/>
        <end position="391"/>
    </location>
</feature>
<feature type="transmembrane region" description="Helical" evidence="4">
    <location>
        <begin position="87"/>
        <end position="110"/>
    </location>
</feature>
<dbReference type="InterPro" id="IPR036259">
    <property type="entry name" value="MFS_trans_sf"/>
</dbReference>
<dbReference type="AlphaFoldDB" id="A0A194VAK1"/>
<gene>
    <name evidence="6" type="ORF">VP1G_08124</name>
</gene>
<feature type="transmembrane region" description="Helical" evidence="4">
    <location>
        <begin position="326"/>
        <end position="353"/>
    </location>
</feature>
<dbReference type="EMBL" id="KN714762">
    <property type="protein sequence ID" value="KUI60904.1"/>
    <property type="molecule type" value="Genomic_DNA"/>
</dbReference>
<evidence type="ECO:0000313" key="6">
    <source>
        <dbReference type="EMBL" id="KUI60904.1"/>
    </source>
</evidence>
<keyword evidence="4" id="KW-0472">Membrane</keyword>
<dbReference type="PANTHER" id="PTHR11360">
    <property type="entry name" value="MONOCARBOXYLATE TRANSPORTER"/>
    <property type="match status" value="1"/>
</dbReference>
<dbReference type="Gene3D" id="1.20.1250.20">
    <property type="entry name" value="MFS general substrate transporter like domains"/>
    <property type="match status" value="1"/>
</dbReference>
<feature type="transmembrane region" description="Helical" evidence="4">
    <location>
        <begin position="208"/>
        <end position="229"/>
    </location>
</feature>
<evidence type="ECO:0000256" key="1">
    <source>
        <dbReference type="ARBA" id="ARBA00004141"/>
    </source>
</evidence>
<name>A0A194VAK1_CYTMA</name>
<dbReference type="PANTHER" id="PTHR11360:SF252">
    <property type="entry name" value="MAJOR FACILITATOR SUPERFAMILY (MFS) PROFILE DOMAIN-CONTAINING PROTEIN-RELATED"/>
    <property type="match status" value="1"/>
</dbReference>
<feature type="transmembrane region" description="Helical" evidence="4">
    <location>
        <begin position="51"/>
        <end position="75"/>
    </location>
</feature>
<dbReference type="OrthoDB" id="6509908at2759"/>
<organism evidence="6 7">
    <name type="scientific">Cytospora mali</name>
    <name type="common">Apple Valsa canker fungus</name>
    <name type="synonym">Valsa mali</name>
    <dbReference type="NCBI Taxonomy" id="578113"/>
    <lineage>
        <taxon>Eukaryota</taxon>
        <taxon>Fungi</taxon>
        <taxon>Dikarya</taxon>
        <taxon>Ascomycota</taxon>
        <taxon>Pezizomycotina</taxon>
        <taxon>Sordariomycetes</taxon>
        <taxon>Sordariomycetidae</taxon>
        <taxon>Diaporthales</taxon>
        <taxon>Cytosporaceae</taxon>
        <taxon>Cytospora</taxon>
    </lineage>
</organism>
<dbReference type="GO" id="GO:0016020">
    <property type="term" value="C:membrane"/>
    <property type="evidence" value="ECO:0007669"/>
    <property type="project" value="UniProtKB-SubCell"/>
</dbReference>
<feature type="transmembrane region" description="Helical" evidence="4">
    <location>
        <begin position="250"/>
        <end position="272"/>
    </location>
</feature>
<keyword evidence="7" id="KW-1185">Reference proteome</keyword>
<proteinExistence type="inferred from homology"/>
<evidence type="ECO:0000259" key="5">
    <source>
        <dbReference type="PROSITE" id="PS50850"/>
    </source>
</evidence>
<evidence type="ECO:0000313" key="7">
    <source>
        <dbReference type="Proteomes" id="UP000078576"/>
    </source>
</evidence>
<protein>
    <submittedName>
        <fullName evidence="6">Riboflavin transporter MCH5</fullName>
    </submittedName>
</protein>
<reference evidence="7" key="1">
    <citation type="submission" date="2014-12" db="EMBL/GenBank/DDBJ databases">
        <title>Genome Sequence of Valsa Canker Pathogens Uncovers a Specific Adaption of Colonization on Woody Bark.</title>
        <authorList>
            <person name="Yin Z."/>
            <person name="Liu H."/>
            <person name="Gao X."/>
            <person name="Li Z."/>
            <person name="Song N."/>
            <person name="Ke X."/>
            <person name="Dai Q."/>
            <person name="Wu Y."/>
            <person name="Sun Y."/>
            <person name="Xu J.-R."/>
            <person name="Kang Z.K."/>
            <person name="Wang L."/>
            <person name="Huang L."/>
        </authorList>
    </citation>
    <scope>NUCLEOTIDE SEQUENCE [LARGE SCALE GENOMIC DNA]</scope>
    <source>
        <strain evidence="7">SXYL134</strain>
    </source>
</reference>
<evidence type="ECO:0000256" key="3">
    <source>
        <dbReference type="SAM" id="MobiDB-lite"/>
    </source>
</evidence>
<comment type="similarity">
    <text evidence="2">Belongs to the major facilitator superfamily. Monocarboxylate porter (TC 2.A.1.13) family.</text>
</comment>
<dbReference type="InterPro" id="IPR050327">
    <property type="entry name" value="Proton-linked_MCT"/>
</dbReference>
<dbReference type="PROSITE" id="PS50850">
    <property type="entry name" value="MFS"/>
    <property type="match status" value="1"/>
</dbReference>
<comment type="subcellular location">
    <subcellularLocation>
        <location evidence="1">Membrane</location>
        <topology evidence="1">Multi-pass membrane protein</topology>
    </subcellularLocation>
</comment>
<dbReference type="SUPFAM" id="SSF103473">
    <property type="entry name" value="MFS general substrate transporter"/>
    <property type="match status" value="1"/>
</dbReference>
<sequence length="391" mass="42506">MAFNVEDKALPVTDPDRGKIGETIPEVSPATLAPPSPSPEPRLAPKQWLQILSTFLVFFNTWGLLLTFGVFQTYYEQVILPGQPSSNISWISTTCAFIILSAGIITGPLFDRGFYRSLVLFGSLLQVFGLMMLSLSSKYYQLFLCQAICVGLGAGIVFTPSVAAAAACLTTPAIRARAMGLMACGSSIGGIIYPIMFRYLVPQIGFPWTVRSIAFVILALYLVSYSIFIGHQQKPPIIRRFFDASALTDLPFMMLSVASLFSATAYYIPLLYLPLLTEIRIPSVSPDFSLDLLAILNGASVVGRLLAGVLAAVIGPTETISVSLVLGSMLLFCWIAVDSVSGTIAWSVFWVALRLYAHSVKQISEGCFECADDRPRHNIIRNSAKMCNVGI</sequence>
<dbReference type="InterPro" id="IPR020846">
    <property type="entry name" value="MFS_dom"/>
</dbReference>
<evidence type="ECO:0000256" key="4">
    <source>
        <dbReference type="SAM" id="Phobius"/>
    </source>
</evidence>
<dbReference type="GO" id="GO:0022857">
    <property type="term" value="F:transmembrane transporter activity"/>
    <property type="evidence" value="ECO:0007669"/>
    <property type="project" value="InterPro"/>
</dbReference>
<feature type="transmembrane region" description="Helical" evidence="4">
    <location>
        <begin position="292"/>
        <end position="314"/>
    </location>
</feature>
<feature type="region of interest" description="Disordered" evidence="3">
    <location>
        <begin position="12"/>
        <end position="41"/>
    </location>
</feature>
<dbReference type="Proteomes" id="UP000078576">
    <property type="component" value="Unassembled WGS sequence"/>
</dbReference>
<feature type="transmembrane region" description="Helical" evidence="4">
    <location>
        <begin position="141"/>
        <end position="166"/>
    </location>
</feature>
<keyword evidence="4" id="KW-1133">Transmembrane helix</keyword>
<dbReference type="InterPro" id="IPR011701">
    <property type="entry name" value="MFS"/>
</dbReference>
<dbReference type="Pfam" id="PF07690">
    <property type="entry name" value="MFS_1"/>
    <property type="match status" value="1"/>
</dbReference>
<feature type="transmembrane region" description="Helical" evidence="4">
    <location>
        <begin position="178"/>
        <end position="196"/>
    </location>
</feature>
<keyword evidence="4" id="KW-0812">Transmembrane</keyword>
<accession>A0A194VAK1</accession>
<feature type="compositionally biased region" description="Pro residues" evidence="3">
    <location>
        <begin position="32"/>
        <end position="41"/>
    </location>
</feature>